<evidence type="ECO:0000256" key="1">
    <source>
        <dbReference type="SAM" id="MobiDB-lite"/>
    </source>
</evidence>
<feature type="region of interest" description="Disordered" evidence="1">
    <location>
        <begin position="1"/>
        <end position="30"/>
    </location>
</feature>
<evidence type="ECO:0000313" key="2">
    <source>
        <dbReference type="EMBL" id="EHJ03436.1"/>
    </source>
</evidence>
<dbReference type="Proteomes" id="UP000003208">
    <property type="component" value="Unassembled WGS sequence"/>
</dbReference>
<organism evidence="2 3">
    <name type="scientific">Marinobacter manganoxydans MnI7-9</name>
    <dbReference type="NCBI Taxonomy" id="1094979"/>
    <lineage>
        <taxon>Bacteria</taxon>
        <taxon>Pseudomonadati</taxon>
        <taxon>Pseudomonadota</taxon>
        <taxon>Gammaproteobacteria</taxon>
        <taxon>Pseudomonadales</taxon>
        <taxon>Marinobacteraceae</taxon>
        <taxon>Marinobacter</taxon>
    </lineage>
</organism>
<protein>
    <submittedName>
        <fullName evidence="2">Uncharacterized protein</fullName>
    </submittedName>
</protein>
<evidence type="ECO:0000313" key="3">
    <source>
        <dbReference type="Proteomes" id="UP000003208"/>
    </source>
</evidence>
<dbReference type="AlphaFoldDB" id="G6YWP2"/>
<proteinExistence type="predicted"/>
<keyword evidence="3" id="KW-1185">Reference proteome</keyword>
<sequence length="30" mass="3374">MLDISQGQNDVSEGEFFDENPGALQIDKIY</sequence>
<name>G6YWP2_9GAMM</name>
<reference evidence="2 3" key="1">
    <citation type="journal article" date="2012" name="J. Bacteriol.">
        <title>Genome sequence of deep-sea manganese-oxidizing bacterium Marinobacter manganoxydans MnI7-9.</title>
        <authorList>
            <person name="Wang H."/>
            <person name="Li H."/>
            <person name="Shao Z."/>
            <person name="Liao S."/>
            <person name="Johnstone L."/>
            <person name="Rensing C."/>
            <person name="Wang G."/>
        </authorList>
    </citation>
    <scope>NUCLEOTIDE SEQUENCE [LARGE SCALE GENOMIC DNA]</scope>
    <source>
        <strain evidence="2 3">MnI7-9</strain>
    </source>
</reference>
<accession>G6YWP2</accession>
<feature type="compositionally biased region" description="Polar residues" evidence="1">
    <location>
        <begin position="1"/>
        <end position="11"/>
    </location>
</feature>
<dbReference type="EMBL" id="AGTR01000080">
    <property type="protein sequence ID" value="EHJ03436.1"/>
    <property type="molecule type" value="Genomic_DNA"/>
</dbReference>
<gene>
    <name evidence="2" type="ORF">KYE_16528</name>
</gene>